<organism evidence="2 3">
    <name type="scientific">Candidatus Woesebacteria bacterium RIFCSPHIGHO2_02_FULL_39_13</name>
    <dbReference type="NCBI Taxonomy" id="1802505"/>
    <lineage>
        <taxon>Bacteria</taxon>
        <taxon>Candidatus Woeseibacteriota</taxon>
    </lineage>
</organism>
<comment type="caution">
    <text evidence="2">The sequence shown here is derived from an EMBL/GenBank/DDBJ whole genome shotgun (WGS) entry which is preliminary data.</text>
</comment>
<gene>
    <name evidence="2" type="ORF">A3D01_04550</name>
</gene>
<proteinExistence type="predicted"/>
<sequence length="97" mass="10230">MSHKPEHIENTELAPVWDELYAEALAAGVDAESAPVVVKDESRRGALEALAAVGGATVTDSPEGMSVQLAFEAEEEGEEHEADVTAAAKPHTFADEE</sequence>
<reference evidence="2 3" key="1">
    <citation type="journal article" date="2016" name="Nat. Commun.">
        <title>Thousands of microbial genomes shed light on interconnected biogeochemical processes in an aquifer system.</title>
        <authorList>
            <person name="Anantharaman K."/>
            <person name="Brown C.T."/>
            <person name="Hug L.A."/>
            <person name="Sharon I."/>
            <person name="Castelle C.J."/>
            <person name="Probst A.J."/>
            <person name="Thomas B.C."/>
            <person name="Singh A."/>
            <person name="Wilkins M.J."/>
            <person name="Karaoz U."/>
            <person name="Brodie E.L."/>
            <person name="Williams K.H."/>
            <person name="Hubbard S.S."/>
            <person name="Banfield J.F."/>
        </authorList>
    </citation>
    <scope>NUCLEOTIDE SEQUENCE [LARGE SCALE GENOMIC DNA]</scope>
</reference>
<accession>A0A1F7YYI5</accession>
<evidence type="ECO:0000313" key="3">
    <source>
        <dbReference type="Proteomes" id="UP000177169"/>
    </source>
</evidence>
<dbReference type="Proteomes" id="UP000177169">
    <property type="component" value="Unassembled WGS sequence"/>
</dbReference>
<evidence type="ECO:0000256" key="1">
    <source>
        <dbReference type="SAM" id="MobiDB-lite"/>
    </source>
</evidence>
<name>A0A1F7YYI5_9BACT</name>
<dbReference type="EMBL" id="MGGR01000031">
    <property type="protein sequence ID" value="OGM32416.1"/>
    <property type="molecule type" value="Genomic_DNA"/>
</dbReference>
<protein>
    <submittedName>
        <fullName evidence="2">Uncharacterized protein</fullName>
    </submittedName>
</protein>
<feature type="region of interest" description="Disordered" evidence="1">
    <location>
        <begin position="74"/>
        <end position="97"/>
    </location>
</feature>
<evidence type="ECO:0000313" key="2">
    <source>
        <dbReference type="EMBL" id="OGM32416.1"/>
    </source>
</evidence>
<dbReference type="STRING" id="1802505.A3D01_04550"/>
<dbReference type="AlphaFoldDB" id="A0A1F7YYI5"/>